<dbReference type="Pfam" id="PF00300">
    <property type="entry name" value="His_Phos_1"/>
    <property type="match status" value="1"/>
</dbReference>
<name>A0A5M9J6I9_MONFR</name>
<dbReference type="EMBL" id="VICG01000014">
    <property type="protein sequence ID" value="KAA8565138.1"/>
    <property type="molecule type" value="Genomic_DNA"/>
</dbReference>
<dbReference type="AlphaFoldDB" id="A0A5M9J6I9"/>
<gene>
    <name evidence="3" type="ORF">EYC84_010885</name>
</gene>
<keyword evidence="1" id="KW-0175">Coiled coil</keyword>
<reference evidence="3 4" key="1">
    <citation type="submission" date="2019-06" db="EMBL/GenBank/DDBJ databases">
        <title>Genome Sequence of the Brown Rot Fungal Pathogen Monilinia fructicola.</title>
        <authorList>
            <person name="De Miccolis Angelini R.M."/>
            <person name="Landi L."/>
            <person name="Abate D."/>
            <person name="Pollastro S."/>
            <person name="Romanazzi G."/>
            <person name="Faretra F."/>
        </authorList>
    </citation>
    <scope>NUCLEOTIDE SEQUENCE [LARGE SCALE GENOMIC DNA]</scope>
    <source>
        <strain evidence="3 4">Mfrc123</strain>
    </source>
</reference>
<comment type="caution">
    <text evidence="3">The sequence shown here is derived from an EMBL/GenBank/DDBJ whole genome shotgun (WGS) entry which is preliminary data.</text>
</comment>
<feature type="coiled-coil region" evidence="1">
    <location>
        <begin position="209"/>
        <end position="265"/>
    </location>
</feature>
<keyword evidence="4" id="KW-1185">Reference proteome</keyword>
<feature type="region of interest" description="Disordered" evidence="2">
    <location>
        <begin position="383"/>
        <end position="433"/>
    </location>
</feature>
<dbReference type="Proteomes" id="UP000322873">
    <property type="component" value="Unassembled WGS sequence"/>
</dbReference>
<dbReference type="InterPro" id="IPR013078">
    <property type="entry name" value="His_Pase_superF_clade-1"/>
</dbReference>
<evidence type="ECO:0000313" key="4">
    <source>
        <dbReference type="Proteomes" id="UP000322873"/>
    </source>
</evidence>
<sequence length="433" mass="49185">MSTSIAERPPFMIIHIIRHATSDKERARTDNGISPKGELQCEELYKDMQKHAGYITHIFSSPMKRCLITARRGLRDVISRGIQIQPMPALAGRNGRMAWDLREDSDRDPSHGSWVSSPPGVRSKEKEVEFVDKFLKGEYFPIEEAQKTLEIVVIGQMQLLRGLKKKIAKNVKVRHGWPNATIFTYSLDTDGNWTRHSDQDSINDQRLIQQGWKKKIVEATAKRKQLEEERVEKRGVEKERIKKELESIEAKRAKLDQMLILLDNQAEMEEIQKDWEGSTESINLETKFEKLQRDLLKSQDSMLVVDPDTNEIVTFAEFQVILKKRHAEEFSAVIKPPKSLLEIEKSTIKRSADGALEPEPAAKKTRIILKPVARNTKAAAVESTVQKAESTAAKSEGEIKNTARGSVPKRSSQKAERQSSIGTDGFEESIFDT</sequence>
<dbReference type="VEuPathDB" id="FungiDB:MFRU_008g00670"/>
<evidence type="ECO:0000256" key="2">
    <source>
        <dbReference type="SAM" id="MobiDB-lite"/>
    </source>
</evidence>
<feature type="compositionally biased region" description="Polar residues" evidence="2">
    <location>
        <begin position="383"/>
        <end position="393"/>
    </location>
</feature>
<evidence type="ECO:0000256" key="1">
    <source>
        <dbReference type="SAM" id="Coils"/>
    </source>
</evidence>
<dbReference type="Gene3D" id="3.40.50.1240">
    <property type="entry name" value="Phosphoglycerate mutase-like"/>
    <property type="match status" value="1"/>
</dbReference>
<organism evidence="3 4">
    <name type="scientific">Monilinia fructicola</name>
    <name type="common">Brown rot fungus</name>
    <name type="synonym">Ciboria fructicola</name>
    <dbReference type="NCBI Taxonomy" id="38448"/>
    <lineage>
        <taxon>Eukaryota</taxon>
        <taxon>Fungi</taxon>
        <taxon>Dikarya</taxon>
        <taxon>Ascomycota</taxon>
        <taxon>Pezizomycotina</taxon>
        <taxon>Leotiomycetes</taxon>
        <taxon>Helotiales</taxon>
        <taxon>Sclerotiniaceae</taxon>
        <taxon>Monilinia</taxon>
    </lineage>
</organism>
<dbReference type="SUPFAM" id="SSF53254">
    <property type="entry name" value="Phosphoglycerate mutase-like"/>
    <property type="match status" value="1"/>
</dbReference>
<accession>A0A5M9J6I9</accession>
<evidence type="ECO:0000313" key="3">
    <source>
        <dbReference type="EMBL" id="KAA8565138.1"/>
    </source>
</evidence>
<proteinExistence type="predicted"/>
<protein>
    <recommendedName>
        <fullName evidence="5">Phosphoglycerate mutase family protein</fullName>
    </recommendedName>
</protein>
<dbReference type="CDD" id="cd07067">
    <property type="entry name" value="HP_PGM_like"/>
    <property type="match status" value="1"/>
</dbReference>
<dbReference type="InterPro" id="IPR029033">
    <property type="entry name" value="His_PPase_superfam"/>
</dbReference>
<evidence type="ECO:0008006" key="5">
    <source>
        <dbReference type="Google" id="ProtNLM"/>
    </source>
</evidence>